<dbReference type="InterPro" id="IPR013229">
    <property type="entry name" value="PEGA"/>
</dbReference>
<dbReference type="Proteomes" id="UP000249061">
    <property type="component" value="Unassembled WGS sequence"/>
</dbReference>
<reference evidence="3 4" key="1">
    <citation type="submission" date="2017-08" db="EMBL/GenBank/DDBJ databases">
        <title>Infants hospitalized years apart are colonized by the same room-sourced microbial strains.</title>
        <authorList>
            <person name="Brooks B."/>
            <person name="Olm M.R."/>
            <person name="Firek B.A."/>
            <person name="Baker R."/>
            <person name="Thomas B.C."/>
            <person name="Morowitz M.J."/>
            <person name="Banfield J.F."/>
        </authorList>
    </citation>
    <scope>NUCLEOTIDE SEQUENCE [LARGE SCALE GENOMIC DNA]</scope>
    <source>
        <strain evidence="3">S2_003_000_R2_14</strain>
    </source>
</reference>
<gene>
    <name evidence="3" type="ORF">DI536_30105</name>
</gene>
<proteinExistence type="predicted"/>
<dbReference type="AlphaFoldDB" id="A0A2W5T1A2"/>
<evidence type="ECO:0000313" key="4">
    <source>
        <dbReference type="Proteomes" id="UP000249061"/>
    </source>
</evidence>
<evidence type="ECO:0000256" key="1">
    <source>
        <dbReference type="SAM" id="MobiDB-lite"/>
    </source>
</evidence>
<evidence type="ECO:0000313" key="3">
    <source>
        <dbReference type="EMBL" id="PZR06613.1"/>
    </source>
</evidence>
<name>A0A2W5T1A2_9BACT</name>
<accession>A0A2W5T1A2</accession>
<evidence type="ECO:0000259" key="2">
    <source>
        <dbReference type="Pfam" id="PF08308"/>
    </source>
</evidence>
<feature type="domain" description="PEGA" evidence="2">
    <location>
        <begin position="18"/>
        <end position="81"/>
    </location>
</feature>
<protein>
    <recommendedName>
        <fullName evidence="2">PEGA domain-containing protein</fullName>
    </recommendedName>
</protein>
<comment type="caution">
    <text evidence="3">The sequence shown here is derived from an EMBL/GenBank/DDBJ whole genome shotgun (WGS) entry which is preliminary data.</text>
</comment>
<feature type="region of interest" description="Disordered" evidence="1">
    <location>
        <begin position="82"/>
        <end position="104"/>
    </location>
</feature>
<dbReference type="Pfam" id="PF08308">
    <property type="entry name" value="PEGA"/>
    <property type="match status" value="1"/>
</dbReference>
<sequence>MPMLALTLSLVLTAAPAELTIDVKPSEVTVLVDGQKRSLKNGPITVRVKPGRHHVKLSFKGDTHQEEIPLKAGEKKTYQWSFEHSGPSTLPTDEVAPGNEVTPE</sequence>
<feature type="compositionally biased region" description="Polar residues" evidence="1">
    <location>
        <begin position="82"/>
        <end position="91"/>
    </location>
</feature>
<organism evidence="3 4">
    <name type="scientific">Archangium gephyra</name>
    <dbReference type="NCBI Taxonomy" id="48"/>
    <lineage>
        <taxon>Bacteria</taxon>
        <taxon>Pseudomonadati</taxon>
        <taxon>Myxococcota</taxon>
        <taxon>Myxococcia</taxon>
        <taxon>Myxococcales</taxon>
        <taxon>Cystobacterineae</taxon>
        <taxon>Archangiaceae</taxon>
        <taxon>Archangium</taxon>
    </lineage>
</organism>
<dbReference type="EMBL" id="QFQP01000037">
    <property type="protein sequence ID" value="PZR06613.1"/>
    <property type="molecule type" value="Genomic_DNA"/>
</dbReference>